<reference evidence="5" key="1">
    <citation type="submission" date="2016-01" db="EMBL/GenBank/DDBJ databases">
        <title>Reference transcriptome for the parasite Schistocephalus solidus: insights into the molecular evolution of parasitism.</title>
        <authorList>
            <person name="Hebert F.O."/>
            <person name="Grambauer S."/>
            <person name="Barber I."/>
            <person name="Landry C.R."/>
            <person name="Aubin-Horth N."/>
        </authorList>
    </citation>
    <scope>NUCLEOTIDE SEQUENCE</scope>
</reference>
<feature type="compositionally biased region" description="Polar residues" evidence="1">
    <location>
        <begin position="769"/>
        <end position="778"/>
    </location>
</feature>
<feature type="region of interest" description="Disordered" evidence="1">
    <location>
        <begin position="757"/>
        <end position="778"/>
    </location>
</feature>
<dbReference type="EMBL" id="GEEE01019375">
    <property type="protein sequence ID" value="JAP43850.1"/>
    <property type="molecule type" value="Transcribed_RNA"/>
</dbReference>
<protein>
    <submittedName>
        <fullName evidence="5">Protein eva-1 homolog C</fullName>
    </submittedName>
</protein>
<organism evidence="5">
    <name type="scientific">Schistocephalus solidus</name>
    <name type="common">Tapeworm</name>
    <dbReference type="NCBI Taxonomy" id="70667"/>
    <lineage>
        <taxon>Eukaryota</taxon>
        <taxon>Metazoa</taxon>
        <taxon>Spiralia</taxon>
        <taxon>Lophotrochozoa</taxon>
        <taxon>Platyhelminthes</taxon>
        <taxon>Cestoda</taxon>
        <taxon>Eucestoda</taxon>
        <taxon>Diphyllobothriidea</taxon>
        <taxon>Diphyllobothriidae</taxon>
        <taxon>Schistocephalus</taxon>
    </lineage>
</organism>
<dbReference type="AlphaFoldDB" id="A0A0X3NXI2"/>
<evidence type="ECO:0000256" key="3">
    <source>
        <dbReference type="SAM" id="SignalP"/>
    </source>
</evidence>
<evidence type="ECO:0000259" key="4">
    <source>
        <dbReference type="PROSITE" id="PS50228"/>
    </source>
</evidence>
<name>A0A0X3NXI2_SCHSO</name>
<dbReference type="CDD" id="cd22823">
    <property type="entry name" value="Gal_Rha_Lectin"/>
    <property type="match status" value="2"/>
</dbReference>
<evidence type="ECO:0000256" key="1">
    <source>
        <dbReference type="SAM" id="MobiDB-lite"/>
    </source>
</evidence>
<dbReference type="GO" id="GO:0030246">
    <property type="term" value="F:carbohydrate binding"/>
    <property type="evidence" value="ECO:0007669"/>
    <property type="project" value="InterPro"/>
</dbReference>
<feature type="region of interest" description="Disordered" evidence="1">
    <location>
        <begin position="600"/>
        <end position="623"/>
    </location>
</feature>
<sequence length="852" mass="93059">MDRIICGHLLLLVVSGVYFQSTQVTMAEYQPPFLAEDSKSSLFKSITVFMCHGQTFPLQCPPGSQILIPSAILGQQDALSTTGQSINASFLPCAASLNTPIASAPATSSHCMNLKDVTSPIKQLCEGKLSCSISPDQFTANESSCTHMKRHLLVKYICEPSPQAIKKEIVCLDTYLELKCGGRHPKDVIAVLKASLEANTQSDRCPVLPEMPKMSTVCPATIDVSPHLRGLCDRRRTCSVMPDPSMLPTNQPASCGKRHLRLTYACANPSIFENDTPAPADSPPRRTKHRQGQKKKLRREELAVSTLNRHTSPFESEPEYKTTFSSIRSEYVSGLHLPELEGPVLLPPHDLRDNVLTRSRQEDFESEYEWPRIPKKELPTTALKDSGEAEKSPSLHSIVLGVIVGLAALTAILITLVIIGFRNRKKKLINFGPRIPSGNLTNSPSKNKLSVSTSRHSFSDTHVQMSLVETIDRSSSKQNSTGSNYVYLQQQADQHLSYQCPMQHMSENAVFPGYAPHAQLSDIIWPLDDMPSTENLQGYPGKYQGDIPYALNTGHHDGFVTKSGPLFFKCPPTEGGSQAYAQLSYYQANDGKLTPKYLRHTSLGKPSSGTRSSPSTNRSVNGGNAFPVSRACDMTELVSSQTCSGNIAAYGYNVSHCTSMEVNSAFSGNGSIESDRFSVPVSSHPFSSPLASLNTVRPSSDLNCPPKTQPAHPKVEQCLPISMSAENPFPDQQWIGFDNSPNYPAVSAHDAKENLHLPSSDASKKTKSKILNGQTEEVTRSTESLNTCLIEPPESFKNAVQPKGGDLESTPPQMPPLKLQVACEQLMADSRPMGISCWNEVSIWNNQAAGIS</sequence>
<dbReference type="InterPro" id="IPR000922">
    <property type="entry name" value="Lectin_gal-bd_dom"/>
</dbReference>
<feature type="region of interest" description="Disordered" evidence="1">
    <location>
        <begin position="694"/>
        <end position="713"/>
    </location>
</feature>
<keyword evidence="2" id="KW-0812">Transmembrane</keyword>
<proteinExistence type="predicted"/>
<feature type="compositionally biased region" description="Polar residues" evidence="1">
    <location>
        <begin position="604"/>
        <end position="622"/>
    </location>
</feature>
<feature type="transmembrane region" description="Helical" evidence="2">
    <location>
        <begin position="398"/>
        <end position="421"/>
    </location>
</feature>
<dbReference type="PROSITE" id="PS50228">
    <property type="entry name" value="SUEL_LECTIN"/>
    <property type="match status" value="1"/>
</dbReference>
<keyword evidence="2" id="KW-0472">Membrane</keyword>
<dbReference type="Gene3D" id="2.60.120.740">
    <property type="match status" value="2"/>
</dbReference>
<dbReference type="InterPro" id="IPR043159">
    <property type="entry name" value="Lectin_gal-bd_sf"/>
</dbReference>
<feature type="compositionally biased region" description="Polar residues" evidence="1">
    <location>
        <begin position="305"/>
        <end position="314"/>
    </location>
</feature>
<dbReference type="PANTHER" id="PTHR46780">
    <property type="entry name" value="PROTEIN EVA-1"/>
    <property type="match status" value="1"/>
</dbReference>
<feature type="signal peptide" evidence="3">
    <location>
        <begin position="1"/>
        <end position="19"/>
    </location>
</feature>
<accession>A0A0X3NXI2</accession>
<gene>
    <name evidence="5" type="primary">EVA1C</name>
    <name evidence="5" type="ORF">TR148987</name>
</gene>
<feature type="compositionally biased region" description="Basic residues" evidence="1">
    <location>
        <begin position="285"/>
        <end position="297"/>
    </location>
</feature>
<evidence type="ECO:0000313" key="5">
    <source>
        <dbReference type="EMBL" id="JAP43850.1"/>
    </source>
</evidence>
<dbReference type="EMBL" id="GEEE01009354">
    <property type="protein sequence ID" value="JAP53871.1"/>
    <property type="molecule type" value="Transcribed_RNA"/>
</dbReference>
<feature type="region of interest" description="Disordered" evidence="1">
    <location>
        <begin position="273"/>
        <end position="320"/>
    </location>
</feature>
<keyword evidence="3" id="KW-0732">Signal</keyword>
<feature type="domain" description="SUEL-type lectin" evidence="4">
    <location>
        <begin position="50"/>
        <end position="159"/>
    </location>
</feature>
<keyword evidence="2" id="KW-1133">Transmembrane helix</keyword>
<evidence type="ECO:0000256" key="2">
    <source>
        <dbReference type="SAM" id="Phobius"/>
    </source>
</evidence>
<feature type="chain" id="PRO_5007440425" evidence="3">
    <location>
        <begin position="20"/>
        <end position="852"/>
    </location>
</feature>